<comment type="caution">
    <text evidence="1">The sequence shown here is derived from an EMBL/GenBank/DDBJ whole genome shotgun (WGS) entry which is preliminary data.</text>
</comment>
<accession>A0ACC2DVQ7</accession>
<dbReference type="EMBL" id="CM055095">
    <property type="protein sequence ID" value="KAJ7558291.1"/>
    <property type="molecule type" value="Genomic_DNA"/>
</dbReference>
<proteinExistence type="predicted"/>
<sequence length="184" mass="20820">MYCSRSVSKLIRLKELGGRSKLHCLNKQLFDRFAFGFRTTSMAFTDDQKKISPAKYAYTIIYVRDVEKAARFYSQAFAFNVRRVDNSRRWAELETGPTTIAFTPLNQRETRITGGVQTPPLDEPRHNVEISFSFPDVDAAFQHAVNVGALPVAEPELKEWGQKVAYVRDPDGVVIRLGSDISGQ</sequence>
<reference evidence="2" key="1">
    <citation type="journal article" date="2024" name="Proc. Natl. Acad. Sci. U.S.A.">
        <title>Extraordinary preservation of gene collinearity over three hundred million years revealed in homosporous lycophytes.</title>
        <authorList>
            <person name="Li C."/>
            <person name="Wickell D."/>
            <person name="Kuo L.Y."/>
            <person name="Chen X."/>
            <person name="Nie B."/>
            <person name="Liao X."/>
            <person name="Peng D."/>
            <person name="Ji J."/>
            <person name="Jenkins J."/>
            <person name="Williams M."/>
            <person name="Shu S."/>
            <person name="Plott C."/>
            <person name="Barry K."/>
            <person name="Rajasekar S."/>
            <person name="Grimwood J."/>
            <person name="Han X."/>
            <person name="Sun S."/>
            <person name="Hou Z."/>
            <person name="He W."/>
            <person name="Dai G."/>
            <person name="Sun C."/>
            <person name="Schmutz J."/>
            <person name="Leebens-Mack J.H."/>
            <person name="Li F.W."/>
            <person name="Wang L."/>
        </authorList>
    </citation>
    <scope>NUCLEOTIDE SEQUENCE [LARGE SCALE GENOMIC DNA]</scope>
    <source>
        <strain evidence="2">cv. PW_Plant_1</strain>
    </source>
</reference>
<dbReference type="Proteomes" id="UP001162992">
    <property type="component" value="Chromosome 4"/>
</dbReference>
<organism evidence="1 2">
    <name type="scientific">Diphasiastrum complanatum</name>
    <name type="common">Issler's clubmoss</name>
    <name type="synonym">Lycopodium complanatum</name>
    <dbReference type="NCBI Taxonomy" id="34168"/>
    <lineage>
        <taxon>Eukaryota</taxon>
        <taxon>Viridiplantae</taxon>
        <taxon>Streptophyta</taxon>
        <taxon>Embryophyta</taxon>
        <taxon>Tracheophyta</taxon>
        <taxon>Lycopodiopsida</taxon>
        <taxon>Lycopodiales</taxon>
        <taxon>Lycopodiaceae</taxon>
        <taxon>Lycopodioideae</taxon>
        <taxon>Diphasiastrum</taxon>
    </lineage>
</organism>
<evidence type="ECO:0000313" key="2">
    <source>
        <dbReference type="Proteomes" id="UP001162992"/>
    </source>
</evidence>
<protein>
    <submittedName>
        <fullName evidence="1">Uncharacterized protein</fullName>
    </submittedName>
</protein>
<name>A0ACC2DVQ7_DIPCM</name>
<evidence type="ECO:0000313" key="1">
    <source>
        <dbReference type="EMBL" id="KAJ7558291.1"/>
    </source>
</evidence>
<gene>
    <name evidence="1" type="ORF">O6H91_04G032400</name>
</gene>
<keyword evidence="2" id="KW-1185">Reference proteome</keyword>